<feature type="region of interest" description="Disordered" evidence="1">
    <location>
        <begin position="1"/>
        <end position="25"/>
    </location>
</feature>
<dbReference type="Proteomes" id="UP000835052">
    <property type="component" value="Unassembled WGS sequence"/>
</dbReference>
<name>A0A8S1GX19_9PELO</name>
<evidence type="ECO:0000313" key="2">
    <source>
        <dbReference type="EMBL" id="CAD6187423.1"/>
    </source>
</evidence>
<reference evidence="2" key="1">
    <citation type="submission" date="2020-10" db="EMBL/GenBank/DDBJ databases">
        <authorList>
            <person name="Kikuchi T."/>
        </authorList>
    </citation>
    <scope>NUCLEOTIDE SEQUENCE</scope>
    <source>
        <strain evidence="2">NKZ352</strain>
    </source>
</reference>
<comment type="caution">
    <text evidence="2">The sequence shown here is derived from an EMBL/GenBank/DDBJ whole genome shotgun (WGS) entry which is preliminary data.</text>
</comment>
<sequence>MGDHSNTLGTSHSPPPWPPGSHHHQIPREVVLNSPRTSFSCPSPYSSLCLSVLAAAPSARMCFALLDVNHASSTILNPSDQCKTCDDS</sequence>
<accession>A0A8S1GX19</accession>
<evidence type="ECO:0000313" key="3">
    <source>
        <dbReference type="Proteomes" id="UP000835052"/>
    </source>
</evidence>
<gene>
    <name evidence="2" type="ORF">CAUJ_LOCUS3342</name>
</gene>
<proteinExistence type="predicted"/>
<evidence type="ECO:0000256" key="1">
    <source>
        <dbReference type="SAM" id="MobiDB-lite"/>
    </source>
</evidence>
<keyword evidence="3" id="KW-1185">Reference proteome</keyword>
<protein>
    <submittedName>
        <fullName evidence="2">Uncharacterized protein</fullName>
    </submittedName>
</protein>
<dbReference type="EMBL" id="CAJGYM010000006">
    <property type="protein sequence ID" value="CAD6187423.1"/>
    <property type="molecule type" value="Genomic_DNA"/>
</dbReference>
<organism evidence="2 3">
    <name type="scientific">Caenorhabditis auriculariae</name>
    <dbReference type="NCBI Taxonomy" id="2777116"/>
    <lineage>
        <taxon>Eukaryota</taxon>
        <taxon>Metazoa</taxon>
        <taxon>Ecdysozoa</taxon>
        <taxon>Nematoda</taxon>
        <taxon>Chromadorea</taxon>
        <taxon>Rhabditida</taxon>
        <taxon>Rhabditina</taxon>
        <taxon>Rhabditomorpha</taxon>
        <taxon>Rhabditoidea</taxon>
        <taxon>Rhabditidae</taxon>
        <taxon>Peloderinae</taxon>
        <taxon>Caenorhabditis</taxon>
    </lineage>
</organism>
<dbReference type="AlphaFoldDB" id="A0A8S1GX19"/>
<feature type="compositionally biased region" description="Polar residues" evidence="1">
    <location>
        <begin position="1"/>
        <end position="10"/>
    </location>
</feature>